<feature type="region of interest" description="Disordered" evidence="1">
    <location>
        <begin position="57"/>
        <end position="86"/>
    </location>
</feature>
<evidence type="ECO:0000256" key="1">
    <source>
        <dbReference type="SAM" id="MobiDB-lite"/>
    </source>
</evidence>
<dbReference type="InterPro" id="IPR050870">
    <property type="entry name" value="FAST_kinase"/>
</dbReference>
<reference evidence="2 3" key="1">
    <citation type="journal article" date="2017" name="Mol. Biol. Evol.">
        <title>The 4-celled Tetrabaena socialis nuclear genome reveals the essential components for genetic control of cell number at the origin of multicellularity in the volvocine lineage.</title>
        <authorList>
            <person name="Featherston J."/>
            <person name="Arakaki Y."/>
            <person name="Hanschen E.R."/>
            <person name="Ferris P.J."/>
            <person name="Michod R.E."/>
            <person name="Olson B.J.S.C."/>
            <person name="Nozaki H."/>
            <person name="Durand P.M."/>
        </authorList>
    </citation>
    <scope>NUCLEOTIDE SEQUENCE [LARGE SCALE GENOMIC DNA]</scope>
    <source>
        <strain evidence="2 3">NIES-571</strain>
    </source>
</reference>
<organism evidence="2 3">
    <name type="scientific">Tetrabaena socialis</name>
    <dbReference type="NCBI Taxonomy" id="47790"/>
    <lineage>
        <taxon>Eukaryota</taxon>
        <taxon>Viridiplantae</taxon>
        <taxon>Chlorophyta</taxon>
        <taxon>core chlorophytes</taxon>
        <taxon>Chlorophyceae</taxon>
        <taxon>CS clade</taxon>
        <taxon>Chlamydomonadales</taxon>
        <taxon>Tetrabaenaceae</taxon>
        <taxon>Tetrabaena</taxon>
    </lineage>
</organism>
<feature type="compositionally biased region" description="Low complexity" evidence="1">
    <location>
        <begin position="62"/>
        <end position="79"/>
    </location>
</feature>
<name>A0A2J7ZFV0_9CHLO</name>
<feature type="non-terminal residue" evidence="2">
    <location>
        <position position="1"/>
    </location>
</feature>
<feature type="non-terminal residue" evidence="2">
    <location>
        <position position="355"/>
    </location>
</feature>
<dbReference type="PANTHER" id="PTHR21228:SF40">
    <property type="entry name" value="LD45607P"/>
    <property type="match status" value="1"/>
</dbReference>
<protein>
    <recommendedName>
        <fullName evidence="4">Tbc2 translation factor, chloroplastic</fullName>
    </recommendedName>
</protein>
<comment type="caution">
    <text evidence="2">The sequence shown here is derived from an EMBL/GenBank/DDBJ whole genome shotgun (WGS) entry which is preliminary data.</text>
</comment>
<dbReference type="GO" id="GO:0009507">
    <property type="term" value="C:chloroplast"/>
    <property type="evidence" value="ECO:0007669"/>
    <property type="project" value="GOC"/>
</dbReference>
<dbReference type="GO" id="GO:0044528">
    <property type="term" value="P:regulation of mitochondrial mRNA stability"/>
    <property type="evidence" value="ECO:0007669"/>
    <property type="project" value="TreeGrafter"/>
</dbReference>
<dbReference type="EMBL" id="PGGS01003899">
    <property type="protein sequence ID" value="PNG99154.1"/>
    <property type="molecule type" value="Genomic_DNA"/>
</dbReference>
<dbReference type="PANTHER" id="PTHR21228">
    <property type="entry name" value="FAST LEU-RICH DOMAIN-CONTAINING"/>
    <property type="match status" value="1"/>
</dbReference>
<sequence length="355" mass="36016">RPWLDAVCAASAPQLRAFGPQALANTACALAQMDHAPPPHWVAAFLHACLEAWAPRPPPPAAQGAAAGSPTAASHARPPAAAPPPPPQALALTLWAVARLGLRPGGAWLDAMAAAAAADAPRMNGQDVANVLWALGALRYRPGQAPHPALSRTGVAGAPRAAASAAGQRPGLEGGVSCSDGDAAAAAPGLVLVPLLAAWRRCAEGMEPQQLSACLVAAAHMQLGAAGAGGAAEQAWLWALAALGRRLGTASGQCVANALWAAARLGCRPSNVWMVAAVARFAECLEEDDGGPQVGGAWAGPECPFPGRGREAANVWWALGRLRWAPAPEVGQQLLVRTLLLVASGDLRSGEVAMF</sequence>
<dbReference type="Proteomes" id="UP000236333">
    <property type="component" value="Unassembled WGS sequence"/>
</dbReference>
<dbReference type="GO" id="GO:0035770">
    <property type="term" value="C:ribonucleoprotein granule"/>
    <property type="evidence" value="ECO:0007669"/>
    <property type="project" value="TreeGrafter"/>
</dbReference>
<proteinExistence type="predicted"/>
<evidence type="ECO:0000313" key="2">
    <source>
        <dbReference type="EMBL" id="PNG99154.1"/>
    </source>
</evidence>
<accession>A0A2J7ZFV0</accession>
<dbReference type="GO" id="GO:0000963">
    <property type="term" value="P:mitochondrial RNA processing"/>
    <property type="evidence" value="ECO:0007669"/>
    <property type="project" value="TreeGrafter"/>
</dbReference>
<dbReference type="AlphaFoldDB" id="A0A2J7ZFV0"/>
<dbReference type="GO" id="GO:0005759">
    <property type="term" value="C:mitochondrial matrix"/>
    <property type="evidence" value="ECO:0007669"/>
    <property type="project" value="TreeGrafter"/>
</dbReference>
<gene>
    <name evidence="2" type="ORF">TSOC_015073</name>
</gene>
<dbReference type="GO" id="GO:0003723">
    <property type="term" value="F:RNA binding"/>
    <property type="evidence" value="ECO:0007669"/>
    <property type="project" value="TreeGrafter"/>
</dbReference>
<dbReference type="OrthoDB" id="552009at2759"/>
<keyword evidence="3" id="KW-1185">Reference proteome</keyword>
<dbReference type="GO" id="GO:1901259">
    <property type="term" value="P:chloroplast rRNA processing"/>
    <property type="evidence" value="ECO:0007669"/>
    <property type="project" value="TreeGrafter"/>
</dbReference>
<evidence type="ECO:0000313" key="3">
    <source>
        <dbReference type="Proteomes" id="UP000236333"/>
    </source>
</evidence>
<evidence type="ECO:0008006" key="4">
    <source>
        <dbReference type="Google" id="ProtNLM"/>
    </source>
</evidence>